<evidence type="ECO:0000259" key="5">
    <source>
        <dbReference type="PROSITE" id="PS51525"/>
    </source>
</evidence>
<feature type="compositionally biased region" description="Polar residues" evidence="3">
    <location>
        <begin position="51"/>
        <end position="65"/>
    </location>
</feature>
<dbReference type="AlphaFoldDB" id="A0A1X2GYI6"/>
<feature type="domain" description="Bromo" evidence="4">
    <location>
        <begin position="348"/>
        <end position="420"/>
    </location>
</feature>
<evidence type="ECO:0000256" key="3">
    <source>
        <dbReference type="SAM" id="MobiDB-lite"/>
    </source>
</evidence>
<dbReference type="Gene3D" id="1.20.920.10">
    <property type="entry name" value="Bromodomain-like"/>
    <property type="match status" value="2"/>
</dbReference>
<feature type="compositionally biased region" description="Basic residues" evidence="3">
    <location>
        <begin position="505"/>
        <end position="534"/>
    </location>
</feature>
<evidence type="ECO:0000256" key="2">
    <source>
        <dbReference type="PROSITE-ProRule" id="PRU00035"/>
    </source>
</evidence>
<dbReference type="PANTHER" id="PTHR22880:SF225">
    <property type="entry name" value="BROMODOMAIN-CONTAINING PROTEIN BET-1-RELATED"/>
    <property type="match status" value="1"/>
</dbReference>
<gene>
    <name evidence="6" type="ORF">DM01DRAFT_1331221</name>
</gene>
<dbReference type="InterPro" id="IPR036427">
    <property type="entry name" value="Bromodomain-like_sf"/>
</dbReference>
<feature type="compositionally biased region" description="Basic and acidic residues" evidence="3">
    <location>
        <begin position="298"/>
        <end position="309"/>
    </location>
</feature>
<dbReference type="InterPro" id="IPR001487">
    <property type="entry name" value="Bromodomain"/>
</dbReference>
<dbReference type="GO" id="GO:0006355">
    <property type="term" value="P:regulation of DNA-templated transcription"/>
    <property type="evidence" value="ECO:0007669"/>
    <property type="project" value="TreeGrafter"/>
</dbReference>
<organism evidence="6 7">
    <name type="scientific">Hesseltinella vesiculosa</name>
    <dbReference type="NCBI Taxonomy" id="101127"/>
    <lineage>
        <taxon>Eukaryota</taxon>
        <taxon>Fungi</taxon>
        <taxon>Fungi incertae sedis</taxon>
        <taxon>Mucoromycota</taxon>
        <taxon>Mucoromycotina</taxon>
        <taxon>Mucoromycetes</taxon>
        <taxon>Mucorales</taxon>
        <taxon>Cunninghamellaceae</taxon>
        <taxon>Hesseltinella</taxon>
    </lineage>
</organism>
<feature type="compositionally biased region" description="Low complexity" evidence="3">
    <location>
        <begin position="686"/>
        <end position="702"/>
    </location>
</feature>
<dbReference type="Proteomes" id="UP000242146">
    <property type="component" value="Unassembled WGS sequence"/>
</dbReference>
<feature type="compositionally biased region" description="Pro residues" evidence="3">
    <location>
        <begin position="443"/>
        <end position="452"/>
    </location>
</feature>
<dbReference type="InterPro" id="IPR038336">
    <property type="entry name" value="NET_sf"/>
</dbReference>
<dbReference type="PRINTS" id="PR00503">
    <property type="entry name" value="BROMODOMAIN"/>
</dbReference>
<dbReference type="Pfam" id="PF17035">
    <property type="entry name" value="BET"/>
    <property type="match status" value="1"/>
</dbReference>
<dbReference type="SUPFAM" id="SSF47370">
    <property type="entry name" value="Bromodomain"/>
    <property type="match status" value="2"/>
</dbReference>
<feature type="compositionally biased region" description="Basic and acidic residues" evidence="3">
    <location>
        <begin position="665"/>
        <end position="680"/>
    </location>
</feature>
<sequence length="711" mass="79917">MTDQPTTSAPVVQEQSPVSVFTPVTENNKHIANDDDFSSAKMTRQDEPMQDQVTPSTDLTAHTTSPCPPSDPADVVMTESTKDQQPSPQPPASQLPQPTQPNKQQEDTPMSEGEEEKLDHTSDLSTHPLASPAPALIQRDTFEIIDHEGSSPKPLTNGTQTKKRSRTPSPFTSTVIGTNMTKDQQKYCMAIMRNLKKHRDAAPFLHPVDYVKLNIPDYPNIIKTPIDLTTIEHRLHANEYLDVGDFVMDIRLLFNNCYKFNGPEAMVSMLCQNVESAFEKSLRQMPPSKALSSASSPHMEDGRPKREIHPPPSKDYPEQLGSIPGRRVKLDKQMRFCVQAIRELKKTKYRDLAYPFLQPVDYVALNIPDYPQIVTHPMDISTIERKLTQGDYESPEDFESDVRLMFNNCYRYNPPALPIHKMAQQFEKVFDDKWKELPEREPTPPPPSPPRQPANVITRRASNFRSDSEDDSMSESDDDEQDDRIAELERHIANISQQIASIKSEKRKSSKSSHHQRRPSKSKKKDAGQKRRSRSVSNAAPKRRRTSSVSAPKELPEFSFEQKKDLSERINNLSGDRLNTVVTIIQNSMPHLDGQGQEEIVLDIDALDRKTLHELHEFVTGKSLIPKPKPKPRSSASVARSTSASKPSRPRSHSSGALSSKSSKKKAENDRRIKALEDALKQMSRQQGEQESSSDSESSSGSDSDDSSSSD</sequence>
<dbReference type="InterPro" id="IPR050935">
    <property type="entry name" value="Bromo_chromatin_reader"/>
</dbReference>
<dbReference type="GO" id="GO:0000785">
    <property type="term" value="C:chromatin"/>
    <property type="evidence" value="ECO:0007669"/>
    <property type="project" value="TreeGrafter"/>
</dbReference>
<feature type="compositionally biased region" description="Low complexity" evidence="3">
    <location>
        <begin position="286"/>
        <end position="297"/>
    </location>
</feature>
<dbReference type="STRING" id="101127.A0A1X2GYI6"/>
<feature type="compositionally biased region" description="Polar residues" evidence="3">
    <location>
        <begin position="167"/>
        <end position="176"/>
    </location>
</feature>
<feature type="region of interest" description="Disordered" evidence="3">
    <location>
        <begin position="144"/>
        <end position="176"/>
    </location>
</feature>
<dbReference type="PROSITE" id="PS51525">
    <property type="entry name" value="NET"/>
    <property type="match status" value="1"/>
</dbReference>
<reference evidence="6 7" key="1">
    <citation type="submission" date="2016-07" db="EMBL/GenBank/DDBJ databases">
        <title>Pervasive Adenine N6-methylation of Active Genes in Fungi.</title>
        <authorList>
            <consortium name="DOE Joint Genome Institute"/>
            <person name="Mondo S.J."/>
            <person name="Dannebaum R.O."/>
            <person name="Kuo R.C."/>
            <person name="Labutti K."/>
            <person name="Haridas S."/>
            <person name="Kuo A."/>
            <person name="Salamov A."/>
            <person name="Ahrendt S.R."/>
            <person name="Lipzen A."/>
            <person name="Sullivan W."/>
            <person name="Andreopoulos W.B."/>
            <person name="Clum A."/>
            <person name="Lindquist E."/>
            <person name="Daum C."/>
            <person name="Ramamoorthy G.K."/>
            <person name="Gryganskyi A."/>
            <person name="Culley D."/>
            <person name="Magnuson J.K."/>
            <person name="James T.Y."/>
            <person name="O'Malley M.A."/>
            <person name="Stajich J.E."/>
            <person name="Spatafora J.W."/>
            <person name="Visel A."/>
            <person name="Grigoriev I.V."/>
        </authorList>
    </citation>
    <scope>NUCLEOTIDE SEQUENCE [LARGE SCALE GENOMIC DNA]</scope>
    <source>
        <strain evidence="6 7">NRRL 3301</strain>
    </source>
</reference>
<proteinExistence type="predicted"/>
<protein>
    <submittedName>
        <fullName evidence="6">Bromodomain-containing protein</fullName>
    </submittedName>
</protein>
<feature type="region of interest" description="Disordered" evidence="3">
    <location>
        <begin position="497"/>
        <end position="560"/>
    </location>
</feature>
<feature type="region of interest" description="Disordered" evidence="3">
    <location>
        <begin position="282"/>
        <end position="324"/>
    </location>
</feature>
<keyword evidence="7" id="KW-1185">Reference proteome</keyword>
<dbReference type="PANTHER" id="PTHR22880">
    <property type="entry name" value="FALZ-RELATED BROMODOMAIN-CONTAINING PROTEINS"/>
    <property type="match status" value="1"/>
</dbReference>
<dbReference type="InterPro" id="IPR027353">
    <property type="entry name" value="NET_dom"/>
</dbReference>
<feature type="domain" description="NET" evidence="5">
    <location>
        <begin position="548"/>
        <end position="630"/>
    </location>
</feature>
<dbReference type="GO" id="GO:0006338">
    <property type="term" value="P:chromatin remodeling"/>
    <property type="evidence" value="ECO:0007669"/>
    <property type="project" value="TreeGrafter"/>
</dbReference>
<dbReference type="EMBL" id="MCGT01000001">
    <property type="protein sequence ID" value="ORX63147.1"/>
    <property type="molecule type" value="Genomic_DNA"/>
</dbReference>
<feature type="region of interest" description="Disordered" evidence="3">
    <location>
        <begin position="1"/>
        <end position="131"/>
    </location>
</feature>
<accession>A0A1X2GYI6</accession>
<dbReference type="GO" id="GO:0005634">
    <property type="term" value="C:nucleus"/>
    <property type="evidence" value="ECO:0007669"/>
    <property type="project" value="TreeGrafter"/>
</dbReference>
<feature type="region of interest" description="Disordered" evidence="3">
    <location>
        <begin position="437"/>
        <end position="482"/>
    </location>
</feature>
<dbReference type="PROSITE" id="PS50014">
    <property type="entry name" value="BROMODOMAIN_2"/>
    <property type="match status" value="2"/>
</dbReference>
<evidence type="ECO:0000313" key="6">
    <source>
        <dbReference type="EMBL" id="ORX63147.1"/>
    </source>
</evidence>
<dbReference type="Pfam" id="PF00439">
    <property type="entry name" value="Bromodomain"/>
    <property type="match status" value="2"/>
</dbReference>
<feature type="compositionally biased region" description="Acidic residues" evidence="3">
    <location>
        <begin position="468"/>
        <end position="482"/>
    </location>
</feature>
<feature type="domain" description="Bromo" evidence="4">
    <location>
        <begin position="196"/>
        <end position="268"/>
    </location>
</feature>
<feature type="region of interest" description="Disordered" evidence="3">
    <location>
        <begin position="621"/>
        <end position="711"/>
    </location>
</feature>
<name>A0A1X2GYI6_9FUNG</name>
<dbReference type="SMART" id="SM00297">
    <property type="entry name" value="BROMO"/>
    <property type="match status" value="2"/>
</dbReference>
<comment type="caution">
    <text evidence="6">The sequence shown here is derived from an EMBL/GenBank/DDBJ whole genome shotgun (WGS) entry which is preliminary data.</text>
</comment>
<evidence type="ECO:0000256" key="1">
    <source>
        <dbReference type="ARBA" id="ARBA00023117"/>
    </source>
</evidence>
<evidence type="ECO:0000313" key="7">
    <source>
        <dbReference type="Proteomes" id="UP000242146"/>
    </source>
</evidence>
<feature type="compositionally biased region" description="Polar residues" evidence="3">
    <location>
        <begin position="1"/>
        <end position="26"/>
    </location>
</feature>
<dbReference type="OrthoDB" id="784962at2759"/>
<evidence type="ECO:0000259" key="4">
    <source>
        <dbReference type="PROSITE" id="PS50014"/>
    </source>
</evidence>
<keyword evidence="1 2" id="KW-0103">Bromodomain</keyword>
<feature type="compositionally biased region" description="Low complexity" evidence="3">
    <location>
        <begin position="633"/>
        <end position="645"/>
    </location>
</feature>
<dbReference type="Gene3D" id="1.20.1270.220">
    <property type="match status" value="1"/>
</dbReference>